<evidence type="ECO:0000313" key="3">
    <source>
        <dbReference type="EMBL" id="SDE21583.1"/>
    </source>
</evidence>
<accession>A0A1G7B3I0</accession>
<dbReference type="GO" id="GO:0005694">
    <property type="term" value="C:chromosome"/>
    <property type="evidence" value="ECO:0007669"/>
    <property type="project" value="TreeGrafter"/>
</dbReference>
<dbReference type="InterPro" id="IPR003115">
    <property type="entry name" value="ParB_N"/>
</dbReference>
<dbReference type="OrthoDB" id="9816043at2"/>
<dbReference type="AlphaFoldDB" id="A0A1G7B3I0"/>
<keyword evidence="4" id="KW-1185">Reference proteome</keyword>
<organism evidence="3 4">
    <name type="scientific">Desulfuromonas thiophila</name>
    <dbReference type="NCBI Taxonomy" id="57664"/>
    <lineage>
        <taxon>Bacteria</taxon>
        <taxon>Pseudomonadati</taxon>
        <taxon>Thermodesulfobacteriota</taxon>
        <taxon>Desulfuromonadia</taxon>
        <taxon>Desulfuromonadales</taxon>
        <taxon>Desulfuromonadaceae</taxon>
        <taxon>Desulfuromonas</taxon>
    </lineage>
</organism>
<dbReference type="RefSeq" id="WP_092077586.1">
    <property type="nucleotide sequence ID" value="NZ_FNAQ01000005.1"/>
</dbReference>
<dbReference type="PANTHER" id="PTHR33375">
    <property type="entry name" value="CHROMOSOME-PARTITIONING PROTEIN PARB-RELATED"/>
    <property type="match status" value="1"/>
</dbReference>
<dbReference type="GO" id="GO:0007059">
    <property type="term" value="P:chromosome segregation"/>
    <property type="evidence" value="ECO:0007669"/>
    <property type="project" value="TreeGrafter"/>
</dbReference>
<dbReference type="SMART" id="SM00470">
    <property type="entry name" value="ParB"/>
    <property type="match status" value="1"/>
</dbReference>
<gene>
    <name evidence="3" type="ORF">SAMN05661003_10547</name>
</gene>
<evidence type="ECO:0000259" key="2">
    <source>
        <dbReference type="SMART" id="SM00470"/>
    </source>
</evidence>
<dbReference type="GO" id="GO:0045881">
    <property type="term" value="P:positive regulation of sporulation resulting in formation of a cellular spore"/>
    <property type="evidence" value="ECO:0007669"/>
    <property type="project" value="TreeGrafter"/>
</dbReference>
<feature type="region of interest" description="Disordered" evidence="1">
    <location>
        <begin position="121"/>
        <end position="144"/>
    </location>
</feature>
<sequence>MKRIEMEIELRDPATLEPHPLNAEIYGDGADAELVQSVKEQGVMEPLLVTMDGVIISGHRRCHAAKLAGQQVPVLVVDFGTLRDEEEAVIHNNRQREKTTEVRAREFARLKQIEAGRAKGRQVESALRNQPQSLNGANLPYSEPEGRARDIAAEKVGLKPRTAEKAAQVVEVIDTLKERGEVEQADELRAKLNKTVNGAFKETKGVKAVEAAARQGRKASPKEKHFRLISPVRYQSLHRDLFNFLAAQDRDGWPDMPKYAAVESIEEILTFLNR</sequence>
<dbReference type="SUPFAM" id="SSF110849">
    <property type="entry name" value="ParB/Sulfiredoxin"/>
    <property type="match status" value="1"/>
</dbReference>
<name>A0A1G7B3I0_9BACT</name>
<dbReference type="STRING" id="57664.SAMN05661003_10547"/>
<dbReference type="Proteomes" id="UP000243205">
    <property type="component" value="Unassembled WGS sequence"/>
</dbReference>
<dbReference type="PANTHER" id="PTHR33375:SF1">
    <property type="entry name" value="CHROMOSOME-PARTITIONING PROTEIN PARB-RELATED"/>
    <property type="match status" value="1"/>
</dbReference>
<evidence type="ECO:0000256" key="1">
    <source>
        <dbReference type="SAM" id="MobiDB-lite"/>
    </source>
</evidence>
<dbReference type="InterPro" id="IPR050336">
    <property type="entry name" value="Chromosome_partition/occlusion"/>
</dbReference>
<dbReference type="Gene3D" id="3.90.1530.10">
    <property type="entry name" value="Conserved hypothetical protein from pyrococcus furiosus pfu- 392566-001, ParB domain"/>
    <property type="match status" value="1"/>
</dbReference>
<dbReference type="Pfam" id="PF02195">
    <property type="entry name" value="ParB_N"/>
    <property type="match status" value="1"/>
</dbReference>
<proteinExistence type="predicted"/>
<feature type="domain" description="ParB-like N-terminal" evidence="2">
    <location>
        <begin position="9"/>
        <end position="93"/>
    </location>
</feature>
<dbReference type="InterPro" id="IPR036086">
    <property type="entry name" value="ParB/Sulfiredoxin_sf"/>
</dbReference>
<reference evidence="4" key="1">
    <citation type="submission" date="2016-10" db="EMBL/GenBank/DDBJ databases">
        <authorList>
            <person name="Varghese N."/>
            <person name="Submissions S."/>
        </authorList>
    </citation>
    <scope>NUCLEOTIDE SEQUENCE [LARGE SCALE GENOMIC DNA]</scope>
    <source>
        <strain evidence="4">DSM 8987</strain>
    </source>
</reference>
<dbReference type="EMBL" id="FNAQ01000005">
    <property type="protein sequence ID" value="SDE21583.1"/>
    <property type="molecule type" value="Genomic_DNA"/>
</dbReference>
<protein>
    <submittedName>
        <fullName evidence="3">ParB/RepB/Spo0J family partition protein</fullName>
    </submittedName>
</protein>
<feature type="compositionally biased region" description="Polar residues" evidence="1">
    <location>
        <begin position="127"/>
        <end position="136"/>
    </location>
</feature>
<evidence type="ECO:0000313" key="4">
    <source>
        <dbReference type="Proteomes" id="UP000243205"/>
    </source>
</evidence>